<dbReference type="SMART" id="SM00984">
    <property type="entry name" value="UDPG_MGDP_dh_C"/>
    <property type="match status" value="1"/>
</dbReference>
<dbReference type="Gene3D" id="3.40.50.720">
    <property type="entry name" value="NAD(P)-binding Rossmann-like Domain"/>
    <property type="match status" value="2"/>
</dbReference>
<gene>
    <name evidence="9" type="ORF">EA472_19820</name>
</gene>
<proteinExistence type="inferred from homology"/>
<comment type="catalytic activity">
    <reaction evidence="6">
        <text>UDP-N-acetyl-alpha-D-mannosamine + 2 NAD(+) + H2O = UDP-N-acetyl-alpha-D-mannosaminouronate + 2 NADH + 3 H(+)</text>
        <dbReference type="Rhea" id="RHEA:25780"/>
        <dbReference type="ChEBI" id="CHEBI:15377"/>
        <dbReference type="ChEBI" id="CHEBI:15378"/>
        <dbReference type="ChEBI" id="CHEBI:57540"/>
        <dbReference type="ChEBI" id="CHEBI:57945"/>
        <dbReference type="ChEBI" id="CHEBI:68623"/>
        <dbReference type="ChEBI" id="CHEBI:70731"/>
        <dbReference type="EC" id="1.1.1.336"/>
    </reaction>
</comment>
<dbReference type="InterPro" id="IPR017476">
    <property type="entry name" value="UDP-Glc/GDP-Man"/>
</dbReference>
<dbReference type="Proteomes" id="UP000281431">
    <property type="component" value="Unassembled WGS sequence"/>
</dbReference>
<dbReference type="SUPFAM" id="SSF48179">
    <property type="entry name" value="6-phosphogluconate dehydrogenase C-terminal domain-like"/>
    <property type="match status" value="1"/>
</dbReference>
<dbReference type="GO" id="GO:0089714">
    <property type="term" value="F:UDP-N-acetyl-D-mannosamine dehydrogenase activity"/>
    <property type="evidence" value="ECO:0007669"/>
    <property type="project" value="UniProtKB-EC"/>
</dbReference>
<dbReference type="OrthoDB" id="372050at2157"/>
<dbReference type="Pfam" id="PF03721">
    <property type="entry name" value="UDPG_MGDP_dh_N"/>
    <property type="match status" value="1"/>
</dbReference>
<dbReference type="InterPro" id="IPR028359">
    <property type="entry name" value="UDP_ManNAc/GlcNAc_DH"/>
</dbReference>
<evidence type="ECO:0000259" key="8">
    <source>
        <dbReference type="SMART" id="SM00984"/>
    </source>
</evidence>
<dbReference type="SUPFAM" id="SSF51735">
    <property type="entry name" value="NAD(P)-binding Rossmann-fold domains"/>
    <property type="match status" value="1"/>
</dbReference>
<dbReference type="AlphaFoldDB" id="A0A3N6M0Y4"/>
<dbReference type="EMBL" id="REFZ01000021">
    <property type="protein sequence ID" value="RQG96953.1"/>
    <property type="molecule type" value="Genomic_DNA"/>
</dbReference>
<accession>A0A3N6M0Y4</accession>
<evidence type="ECO:0000256" key="6">
    <source>
        <dbReference type="ARBA" id="ARBA00049130"/>
    </source>
</evidence>
<feature type="domain" description="UDP-glucose/GDP-mannose dehydrogenase C-terminal" evidence="8">
    <location>
        <begin position="326"/>
        <end position="421"/>
    </location>
</feature>
<evidence type="ECO:0000256" key="3">
    <source>
        <dbReference type="ARBA" id="ARBA00023002"/>
    </source>
</evidence>
<evidence type="ECO:0000256" key="7">
    <source>
        <dbReference type="PIRNR" id="PIRNR000124"/>
    </source>
</evidence>
<dbReference type="InterPro" id="IPR014027">
    <property type="entry name" value="UDP-Glc/GDP-Man_DH_C"/>
</dbReference>
<dbReference type="InterPro" id="IPR014026">
    <property type="entry name" value="UDP-Glc/GDP-Man_DH_dimer"/>
</dbReference>
<evidence type="ECO:0000313" key="9">
    <source>
        <dbReference type="EMBL" id="RQG96953.1"/>
    </source>
</evidence>
<evidence type="ECO:0000256" key="5">
    <source>
        <dbReference type="ARBA" id="ARBA00030172"/>
    </source>
</evidence>
<keyword evidence="3" id="KW-0560">Oxidoreductase</keyword>
<evidence type="ECO:0000256" key="4">
    <source>
        <dbReference type="ARBA" id="ARBA00023027"/>
    </source>
</evidence>
<dbReference type="GO" id="GO:0000271">
    <property type="term" value="P:polysaccharide biosynthetic process"/>
    <property type="evidence" value="ECO:0007669"/>
    <property type="project" value="InterPro"/>
</dbReference>
<dbReference type="GO" id="GO:0051287">
    <property type="term" value="F:NAD binding"/>
    <property type="evidence" value="ECO:0007669"/>
    <property type="project" value="InterPro"/>
</dbReference>
<comment type="similarity">
    <text evidence="7">Belongs to the UDP-glucose/GDP-mannose dehydrogenase family.</text>
</comment>
<protein>
    <recommendedName>
        <fullName evidence="2">UDP-N-acetyl-D-mannosamine dehydrogenase</fullName>
        <ecNumber evidence="1">1.1.1.336</ecNumber>
    </recommendedName>
    <alternativeName>
        <fullName evidence="5">UDP-ManNAc 6-dehydrogenase</fullName>
    </alternativeName>
</protein>
<dbReference type="GO" id="GO:0016628">
    <property type="term" value="F:oxidoreductase activity, acting on the CH-CH group of donors, NAD or NADP as acceptor"/>
    <property type="evidence" value="ECO:0007669"/>
    <property type="project" value="InterPro"/>
</dbReference>
<dbReference type="PIRSF" id="PIRSF000124">
    <property type="entry name" value="UDPglc_GDPman_dh"/>
    <property type="match status" value="1"/>
</dbReference>
<organism evidence="9 10">
    <name type="scientific">Natrarchaeobius chitinivorans</name>
    <dbReference type="NCBI Taxonomy" id="1679083"/>
    <lineage>
        <taxon>Archaea</taxon>
        <taxon>Methanobacteriati</taxon>
        <taxon>Methanobacteriota</taxon>
        <taxon>Stenosarchaea group</taxon>
        <taxon>Halobacteria</taxon>
        <taxon>Halobacteriales</taxon>
        <taxon>Natrialbaceae</taxon>
        <taxon>Natrarchaeobius</taxon>
    </lineage>
</organism>
<dbReference type="InterPro" id="IPR008927">
    <property type="entry name" value="6-PGluconate_DH-like_C_sf"/>
</dbReference>
<sequence>MTAIGRKVESRSATVAVVGVGYVGLPLACHFSTAGFDVVGFDVDEDRMAALRNGSSYVDDVPDRDVTEALEAGFEPTTDPTRLSAADAFVVAVPTGMNGDEPDMSAVRIASRTIAKYAPDREILYVCSSTVYPGAADEIVRDELRVFGRTPGDDALVAVVPERIDPGGEYPFEEIPLIVGADTDRERTAARALFDAVTVKTVPVNSTKAAEMTKTLENTYRMVNIGLVNEVARYAEEIGVDVWEVIDAADTKPFGFQAFYPGPGVGGHCIPIDPRFLTWLGRRHDQPLEMVEQANGMNGRMPVHVVDRLRTALEARGVPLEDANVAVLGLTYKPDVADVRNAPALTIYESLVSRGASVVPVDPHVDSVAVDGERVEPEPEIDRDVISGSDVVLLLVDHDDFEYGPLEDAPLVFDAQDALPSDLSMPVLRLGDGTTTEVDQRRLASSATSSTTFQS</sequence>
<dbReference type="PIRSF" id="PIRSF500136">
    <property type="entry name" value="UDP_ManNAc_DH"/>
    <property type="match status" value="1"/>
</dbReference>
<evidence type="ECO:0000256" key="1">
    <source>
        <dbReference type="ARBA" id="ARBA00012935"/>
    </source>
</evidence>
<dbReference type="Pfam" id="PF03720">
    <property type="entry name" value="UDPG_MGDP_dh_C"/>
    <property type="match status" value="1"/>
</dbReference>
<evidence type="ECO:0000313" key="10">
    <source>
        <dbReference type="Proteomes" id="UP000281431"/>
    </source>
</evidence>
<dbReference type="NCBIfam" id="TIGR03026">
    <property type="entry name" value="NDP-sugDHase"/>
    <property type="match status" value="1"/>
</dbReference>
<reference evidence="9 10" key="1">
    <citation type="submission" date="2018-10" db="EMBL/GenBank/DDBJ databases">
        <title>Natrarchaeobius chitinivorans gen. nov., sp. nov., and Natrarchaeobius haloalkaliphilus sp. nov., alkaliphilic, chitin-utilizing haloarchaea from hypersaline alkaline lakes.</title>
        <authorList>
            <person name="Sorokin D.Y."/>
            <person name="Elcheninov A.G."/>
            <person name="Kostrikina N.A."/>
            <person name="Bale N.J."/>
            <person name="Sinninghe Damste J.S."/>
            <person name="Khijniak T.V."/>
            <person name="Kublanov I.V."/>
            <person name="Toshchakov S.V."/>
        </authorList>
    </citation>
    <scope>NUCLEOTIDE SEQUENCE [LARGE SCALE GENOMIC DNA]</scope>
    <source>
        <strain evidence="9 10">AArcht7</strain>
    </source>
</reference>
<keyword evidence="4" id="KW-0520">NAD</keyword>
<dbReference type="PANTHER" id="PTHR43491:SF1">
    <property type="entry name" value="UDP-N-ACETYL-D-MANNOSAMINE DEHYDROGENASE"/>
    <property type="match status" value="1"/>
</dbReference>
<dbReference type="Pfam" id="PF00984">
    <property type="entry name" value="UDPG_MGDP_dh"/>
    <property type="match status" value="1"/>
</dbReference>
<dbReference type="PANTHER" id="PTHR43491">
    <property type="entry name" value="UDP-N-ACETYL-D-MANNOSAMINE DEHYDROGENASE"/>
    <property type="match status" value="1"/>
</dbReference>
<dbReference type="InterPro" id="IPR036220">
    <property type="entry name" value="UDP-Glc/GDP-Man_DH_C_sf"/>
</dbReference>
<dbReference type="EC" id="1.1.1.336" evidence="1"/>
<evidence type="ECO:0000256" key="2">
    <source>
        <dbReference type="ARBA" id="ARBA00016796"/>
    </source>
</evidence>
<dbReference type="SUPFAM" id="SSF52413">
    <property type="entry name" value="UDP-glucose/GDP-mannose dehydrogenase C-terminal domain"/>
    <property type="match status" value="1"/>
</dbReference>
<dbReference type="InterPro" id="IPR001732">
    <property type="entry name" value="UDP-Glc/GDP-Man_DH_N"/>
</dbReference>
<dbReference type="InterPro" id="IPR036291">
    <property type="entry name" value="NAD(P)-bd_dom_sf"/>
</dbReference>
<name>A0A3N6M0Y4_NATCH</name>
<keyword evidence="10" id="KW-1185">Reference proteome</keyword>
<comment type="caution">
    <text evidence="9">The sequence shown here is derived from an EMBL/GenBank/DDBJ whole genome shotgun (WGS) entry which is preliminary data.</text>
</comment>